<keyword evidence="2" id="KW-0812">Transmembrane</keyword>
<feature type="transmembrane region" description="Helical" evidence="2">
    <location>
        <begin position="136"/>
        <end position="163"/>
    </location>
</feature>
<organism evidence="3 4">
    <name type="scientific">Paspalum notatum var. saurae</name>
    <dbReference type="NCBI Taxonomy" id="547442"/>
    <lineage>
        <taxon>Eukaryota</taxon>
        <taxon>Viridiplantae</taxon>
        <taxon>Streptophyta</taxon>
        <taxon>Embryophyta</taxon>
        <taxon>Tracheophyta</taxon>
        <taxon>Spermatophyta</taxon>
        <taxon>Magnoliopsida</taxon>
        <taxon>Liliopsida</taxon>
        <taxon>Poales</taxon>
        <taxon>Poaceae</taxon>
        <taxon>PACMAD clade</taxon>
        <taxon>Panicoideae</taxon>
        <taxon>Andropogonodae</taxon>
        <taxon>Paspaleae</taxon>
        <taxon>Paspalinae</taxon>
        <taxon>Paspalum</taxon>
    </lineage>
</organism>
<gene>
    <name evidence="3" type="ORF">U9M48_015531</name>
</gene>
<keyword evidence="2" id="KW-0472">Membrane</keyword>
<protein>
    <submittedName>
        <fullName evidence="3">Uncharacterized protein</fullName>
    </submittedName>
</protein>
<sequence length="203" mass="21608">MEAAGTGIATHPTTAGSKAVDKKKKMMMAHQLLLPVSMGKKLKISLHLPFPVVQLVSGWSLLMALVFPISCAVAYALISSQSHPLLLRIPELTETQAAQLSEIWGGRLLCTTVQAAAAALALWLPCHHGSRIRRAFAYVALVATAVHHGMYAATVLVVLPAFPTPGDDLLFRICPSTGVFLCLVLDLLGFLALVFLGGGDEED</sequence>
<proteinExistence type="predicted"/>
<evidence type="ECO:0000256" key="1">
    <source>
        <dbReference type="SAM" id="MobiDB-lite"/>
    </source>
</evidence>
<dbReference type="AlphaFoldDB" id="A0AAQ3T450"/>
<evidence type="ECO:0000313" key="3">
    <source>
        <dbReference type="EMBL" id="WVZ66288.1"/>
    </source>
</evidence>
<keyword evidence="2" id="KW-1133">Transmembrane helix</keyword>
<dbReference type="EMBL" id="CP144747">
    <property type="protein sequence ID" value="WVZ66288.1"/>
    <property type="molecule type" value="Genomic_DNA"/>
</dbReference>
<feature type="transmembrane region" description="Helical" evidence="2">
    <location>
        <begin position="48"/>
        <end position="78"/>
    </location>
</feature>
<name>A0AAQ3T450_PASNO</name>
<keyword evidence="4" id="KW-1185">Reference proteome</keyword>
<accession>A0AAQ3T450</accession>
<feature type="region of interest" description="Disordered" evidence="1">
    <location>
        <begin position="1"/>
        <end position="20"/>
    </location>
</feature>
<reference evidence="3 4" key="1">
    <citation type="submission" date="2024-02" db="EMBL/GenBank/DDBJ databases">
        <title>High-quality chromosome-scale genome assembly of Pensacola bahiagrass (Paspalum notatum Flugge var. saurae).</title>
        <authorList>
            <person name="Vega J.M."/>
            <person name="Podio M."/>
            <person name="Orjuela J."/>
            <person name="Siena L.A."/>
            <person name="Pessino S.C."/>
            <person name="Combes M.C."/>
            <person name="Mariac C."/>
            <person name="Albertini E."/>
            <person name="Pupilli F."/>
            <person name="Ortiz J.P.A."/>
            <person name="Leblanc O."/>
        </authorList>
    </citation>
    <scope>NUCLEOTIDE SEQUENCE [LARGE SCALE GENOMIC DNA]</scope>
    <source>
        <strain evidence="3">R1</strain>
        <tissue evidence="3">Leaf</tissue>
    </source>
</reference>
<dbReference type="Proteomes" id="UP001341281">
    <property type="component" value="Chromosome 03"/>
</dbReference>
<feature type="transmembrane region" description="Helical" evidence="2">
    <location>
        <begin position="104"/>
        <end position="124"/>
    </location>
</feature>
<evidence type="ECO:0000256" key="2">
    <source>
        <dbReference type="SAM" id="Phobius"/>
    </source>
</evidence>
<evidence type="ECO:0000313" key="4">
    <source>
        <dbReference type="Proteomes" id="UP001341281"/>
    </source>
</evidence>
<feature type="transmembrane region" description="Helical" evidence="2">
    <location>
        <begin position="169"/>
        <end position="196"/>
    </location>
</feature>